<dbReference type="OrthoDB" id="161671at2"/>
<organism evidence="2 3">
    <name type="scientific">Dictyobacter aurantiacus</name>
    <dbReference type="NCBI Taxonomy" id="1936993"/>
    <lineage>
        <taxon>Bacteria</taxon>
        <taxon>Bacillati</taxon>
        <taxon>Chloroflexota</taxon>
        <taxon>Ktedonobacteria</taxon>
        <taxon>Ktedonobacterales</taxon>
        <taxon>Dictyobacteraceae</taxon>
        <taxon>Dictyobacter</taxon>
    </lineage>
</organism>
<gene>
    <name evidence="2" type="ORF">KDAU_69230</name>
</gene>
<accession>A0A401ZS29</accession>
<proteinExistence type="predicted"/>
<keyword evidence="1" id="KW-1133">Transmembrane helix</keyword>
<sequence>MSSSEPSIFREQALKNYLQRRDRGILLRLISPPAFACLWILLVFALVMGMLAWLVRVPASVSGQGLITEPGKDAQQLTAVVFVPLNQRTRLHSGDPATLQLGSSGITLRGTVQQVESGIIGPDEARTRFHLQGPLAQVILTPSVAVMVQIEPTPTAHTYAGSYCMTSVQTGTQSVLSLVPGLDHILPS</sequence>
<dbReference type="EMBL" id="BIFQ01000002">
    <property type="protein sequence ID" value="GCE09594.1"/>
    <property type="molecule type" value="Genomic_DNA"/>
</dbReference>
<dbReference type="RefSeq" id="WP_126602160.1">
    <property type="nucleotide sequence ID" value="NZ_BIFQ01000002.1"/>
</dbReference>
<dbReference type="Proteomes" id="UP000287224">
    <property type="component" value="Unassembled WGS sequence"/>
</dbReference>
<evidence type="ECO:0000313" key="2">
    <source>
        <dbReference type="EMBL" id="GCE09594.1"/>
    </source>
</evidence>
<protein>
    <submittedName>
        <fullName evidence="2">Uncharacterized protein</fullName>
    </submittedName>
</protein>
<dbReference type="AlphaFoldDB" id="A0A401ZS29"/>
<feature type="transmembrane region" description="Helical" evidence="1">
    <location>
        <begin position="25"/>
        <end position="54"/>
    </location>
</feature>
<evidence type="ECO:0000256" key="1">
    <source>
        <dbReference type="SAM" id="Phobius"/>
    </source>
</evidence>
<reference evidence="3" key="1">
    <citation type="submission" date="2018-12" db="EMBL/GenBank/DDBJ databases">
        <title>Tengunoibacter tsumagoiensis gen. nov., sp. nov., Dictyobacter kobayashii sp. nov., D. alpinus sp. nov., and D. joshuensis sp. nov. and description of Dictyobacteraceae fam. nov. within the order Ktedonobacterales isolated from Tengu-no-mugimeshi.</title>
        <authorList>
            <person name="Wang C.M."/>
            <person name="Zheng Y."/>
            <person name="Sakai Y."/>
            <person name="Toyoda A."/>
            <person name="Minakuchi Y."/>
            <person name="Abe K."/>
            <person name="Yokota A."/>
            <person name="Yabe S."/>
        </authorList>
    </citation>
    <scope>NUCLEOTIDE SEQUENCE [LARGE SCALE GENOMIC DNA]</scope>
    <source>
        <strain evidence="3">S-27</strain>
    </source>
</reference>
<keyword evidence="3" id="KW-1185">Reference proteome</keyword>
<evidence type="ECO:0000313" key="3">
    <source>
        <dbReference type="Proteomes" id="UP000287224"/>
    </source>
</evidence>
<comment type="caution">
    <text evidence="2">The sequence shown here is derived from an EMBL/GenBank/DDBJ whole genome shotgun (WGS) entry which is preliminary data.</text>
</comment>
<keyword evidence="1" id="KW-0812">Transmembrane</keyword>
<keyword evidence="1" id="KW-0472">Membrane</keyword>
<name>A0A401ZS29_9CHLR</name>